<evidence type="ECO:0000256" key="4">
    <source>
        <dbReference type="SAM" id="Coils"/>
    </source>
</evidence>
<feature type="coiled-coil region" evidence="4">
    <location>
        <begin position="842"/>
        <end position="869"/>
    </location>
</feature>
<evidence type="ECO:0000256" key="5">
    <source>
        <dbReference type="SAM" id="SignalP"/>
    </source>
</evidence>
<keyword evidence="2" id="KW-0378">Hydrolase</keyword>
<dbReference type="InterPro" id="IPR040605">
    <property type="entry name" value="Glyco_hydro2_dom5"/>
</dbReference>
<dbReference type="InterPro" id="IPR051913">
    <property type="entry name" value="GH2_Domain-Containing"/>
</dbReference>
<dbReference type="InterPro" id="IPR006103">
    <property type="entry name" value="Glyco_hydro_2_cat"/>
</dbReference>
<dbReference type="Pfam" id="PF02836">
    <property type="entry name" value="Glyco_hydro_2_C"/>
    <property type="match status" value="1"/>
</dbReference>
<dbReference type="Pfam" id="PF02837">
    <property type="entry name" value="Glyco_hydro_2_N"/>
    <property type="match status" value="1"/>
</dbReference>
<evidence type="ECO:0000256" key="2">
    <source>
        <dbReference type="ARBA" id="ARBA00022801"/>
    </source>
</evidence>
<dbReference type="InterPro" id="IPR008979">
    <property type="entry name" value="Galactose-bd-like_sf"/>
</dbReference>
<dbReference type="InterPro" id="IPR036156">
    <property type="entry name" value="Beta-gal/glucu_dom_sf"/>
</dbReference>
<feature type="domain" description="Glycoside hydrolase family 2" evidence="9">
    <location>
        <begin position="711"/>
        <end position="796"/>
    </location>
</feature>
<dbReference type="InterPro" id="IPR017853">
    <property type="entry name" value="GH"/>
</dbReference>
<dbReference type="PANTHER" id="PTHR42732:SF1">
    <property type="entry name" value="BETA-MANNOSIDASE"/>
    <property type="match status" value="1"/>
</dbReference>
<dbReference type="GO" id="GO:0005975">
    <property type="term" value="P:carbohydrate metabolic process"/>
    <property type="evidence" value="ECO:0007669"/>
    <property type="project" value="InterPro"/>
</dbReference>
<protein>
    <submittedName>
        <fullName evidence="10">Beta-galactosidase</fullName>
    </submittedName>
</protein>
<dbReference type="Gene3D" id="2.60.40.10">
    <property type="entry name" value="Immunoglobulins"/>
    <property type="match status" value="2"/>
</dbReference>
<evidence type="ECO:0000256" key="3">
    <source>
        <dbReference type="ARBA" id="ARBA00023295"/>
    </source>
</evidence>
<dbReference type="OrthoDB" id="9801077at2"/>
<feature type="signal peptide" evidence="5">
    <location>
        <begin position="1"/>
        <end position="17"/>
    </location>
</feature>
<dbReference type="Pfam" id="PF00703">
    <property type="entry name" value="Glyco_hydro_2"/>
    <property type="match status" value="1"/>
</dbReference>
<dbReference type="GO" id="GO:0004553">
    <property type="term" value="F:hydrolase activity, hydrolyzing O-glycosyl compounds"/>
    <property type="evidence" value="ECO:0007669"/>
    <property type="project" value="InterPro"/>
</dbReference>
<sequence>MKNTLFLFLGFAINLMAQTNLHAPEFSQAGFWKIENSGRDVFNFNIGWRFLKGDANNAEKFDFDDSKWNVVNTPHGLEYVSSEASGSNNYQGPAWYRKHFTVDKSSIGKVIKIHFEGVMGKCKIWLNGEKITEHYGGYLPFEADLTDKLKADEDNVLAVWVDNSDDPMYPPGKPQTELDFSYFGGVYRDVWMVVKNKIYITNPNAVNKVAGGGVFTHVESVSETQAKVLVMVDIQNDLRKKATVTATLNLRDPNGKIVAGYDKMVSLSAGKSKQIKNTFNITKPKLWAPWSPDLYRLEVRLTNKKQDNIDGVAIRLGIRKIEFKGIDGLFLNNKPYPGKLMGANRHQDHGYVGNAIPNNGQWRDAKILKNAGCDIIRAAHYPADPAFMDACDALGLFYIVATPGWQFWNKDPIFEARVYQDIRNMVRRDRNYACVIMWEPILNETDYPERFAKTAHETVHEEYPFQGAYTVCDYFMDGQEHYDVLYAHPWQIKSETEKRSSFTREWGDNVDDFFAHNSPSRVARGWGEHAQLVQAKHYAAPDYPFTTWNSLADTPPQKVGGTLWHAFDHQRGYHPDPFYGGLTDVFRQPKYSYHMFASQRDVSEKNDPMIFIAHEMTPFSEPDVQVYTNCDEVRLIVMERDTLYQKASDLKMAMKHPIITFKKVFDFMEMKKLFRSFKIDQVSIVAEGIIDGEVVARAVKKPSKRPSGIVLSLQNDGVPFTANGSDFVRVIASVVDEDGIVKRLNNSDLKFEVRGEGGIIGDASILANPRKLEWGTAPILVRSTLKPGKVIIKASVVDEGAQTPLSGELEIESISSTDRFIYSELGVENVNSKGISSQKDSQDVLLEKIKKIERELNTYRLKEVEIQQKNFDEGKKKN</sequence>
<dbReference type="Gene3D" id="3.20.20.80">
    <property type="entry name" value="Glycosidases"/>
    <property type="match status" value="1"/>
</dbReference>
<feature type="domain" description="Glycosyl hydrolases family 2 sugar binding" evidence="8">
    <location>
        <begin position="86"/>
        <end position="193"/>
    </location>
</feature>
<keyword evidence="4" id="KW-0175">Coiled coil</keyword>
<dbReference type="Proteomes" id="UP000235826">
    <property type="component" value="Chromosome"/>
</dbReference>
<evidence type="ECO:0000313" key="11">
    <source>
        <dbReference type="Proteomes" id="UP000235826"/>
    </source>
</evidence>
<dbReference type="InterPro" id="IPR013783">
    <property type="entry name" value="Ig-like_fold"/>
</dbReference>
<dbReference type="InterPro" id="IPR006104">
    <property type="entry name" value="Glyco_hydro_2_N"/>
</dbReference>
<comment type="similarity">
    <text evidence="1">Belongs to the glycosyl hydrolase 2 family.</text>
</comment>
<dbReference type="EMBL" id="CP025791">
    <property type="protein sequence ID" value="AUP78513.1"/>
    <property type="molecule type" value="Genomic_DNA"/>
</dbReference>
<dbReference type="KEGG" id="fek:C1H87_07235"/>
<dbReference type="Gene3D" id="2.60.120.260">
    <property type="entry name" value="Galactose-binding domain-like"/>
    <property type="match status" value="1"/>
</dbReference>
<feature type="chain" id="PRO_5014985703" evidence="5">
    <location>
        <begin position="18"/>
        <end position="878"/>
    </location>
</feature>
<dbReference type="InterPro" id="IPR006102">
    <property type="entry name" value="Ig-like_GH2"/>
</dbReference>
<evidence type="ECO:0000256" key="1">
    <source>
        <dbReference type="ARBA" id="ARBA00007401"/>
    </source>
</evidence>
<proteinExistence type="inferred from homology"/>
<organism evidence="10 11">
    <name type="scientific">Flavivirga eckloniae</name>
    <dbReference type="NCBI Taxonomy" id="1803846"/>
    <lineage>
        <taxon>Bacteria</taxon>
        <taxon>Pseudomonadati</taxon>
        <taxon>Bacteroidota</taxon>
        <taxon>Flavobacteriia</taxon>
        <taxon>Flavobacteriales</taxon>
        <taxon>Flavobacteriaceae</taxon>
        <taxon>Flavivirga</taxon>
    </lineage>
</organism>
<accession>A0A2K9PN76</accession>
<dbReference type="RefSeq" id="WP_102755168.1">
    <property type="nucleotide sequence ID" value="NZ_CP025791.1"/>
</dbReference>
<dbReference type="AlphaFoldDB" id="A0A2K9PN76"/>
<dbReference type="PANTHER" id="PTHR42732">
    <property type="entry name" value="BETA-GALACTOSIDASE"/>
    <property type="match status" value="1"/>
</dbReference>
<dbReference type="Pfam" id="PF18565">
    <property type="entry name" value="Glyco_hydro2_C5"/>
    <property type="match status" value="1"/>
</dbReference>
<keyword evidence="5" id="KW-0732">Signal</keyword>
<keyword evidence="3" id="KW-0326">Glycosidase</keyword>
<feature type="domain" description="Glycoside hydrolase family 2 catalytic" evidence="7">
    <location>
        <begin position="329"/>
        <end position="455"/>
    </location>
</feature>
<dbReference type="SUPFAM" id="SSF51445">
    <property type="entry name" value="(Trans)glycosidases"/>
    <property type="match status" value="1"/>
</dbReference>
<keyword evidence="11" id="KW-1185">Reference proteome</keyword>
<evidence type="ECO:0000259" key="6">
    <source>
        <dbReference type="Pfam" id="PF00703"/>
    </source>
</evidence>
<reference evidence="10 11" key="1">
    <citation type="submission" date="2018-01" db="EMBL/GenBank/DDBJ databases">
        <title>Complete genome sequence of Flavivirga eckloniae ECD14 isolated from seaweed Ecklonia cava.</title>
        <authorList>
            <person name="Lee J.H."/>
            <person name="Baik K.S."/>
            <person name="Seong C.N."/>
        </authorList>
    </citation>
    <scope>NUCLEOTIDE SEQUENCE [LARGE SCALE GENOMIC DNA]</scope>
    <source>
        <strain evidence="10 11">ECD14</strain>
    </source>
</reference>
<dbReference type="SUPFAM" id="SSF49785">
    <property type="entry name" value="Galactose-binding domain-like"/>
    <property type="match status" value="1"/>
</dbReference>
<feature type="domain" description="Glycoside hydrolase family 2 immunoglobulin-like beta-sandwich" evidence="6">
    <location>
        <begin position="217"/>
        <end position="319"/>
    </location>
</feature>
<dbReference type="SUPFAM" id="SSF49303">
    <property type="entry name" value="beta-Galactosidase/glucuronidase domain"/>
    <property type="match status" value="1"/>
</dbReference>
<name>A0A2K9PN76_9FLAO</name>
<gene>
    <name evidence="10" type="ORF">C1H87_07235</name>
</gene>
<evidence type="ECO:0000259" key="7">
    <source>
        <dbReference type="Pfam" id="PF02836"/>
    </source>
</evidence>
<evidence type="ECO:0000313" key="10">
    <source>
        <dbReference type="EMBL" id="AUP78513.1"/>
    </source>
</evidence>
<evidence type="ECO:0000259" key="8">
    <source>
        <dbReference type="Pfam" id="PF02837"/>
    </source>
</evidence>
<evidence type="ECO:0000259" key="9">
    <source>
        <dbReference type="Pfam" id="PF18565"/>
    </source>
</evidence>